<feature type="domain" description="Type II methyltransferase M.TaqI-like" evidence="7">
    <location>
        <begin position="316"/>
        <end position="545"/>
    </location>
</feature>
<evidence type="ECO:0000256" key="6">
    <source>
        <dbReference type="SAM" id="MobiDB-lite"/>
    </source>
</evidence>
<evidence type="ECO:0000256" key="4">
    <source>
        <dbReference type="ARBA" id="ARBA00022691"/>
    </source>
</evidence>
<protein>
    <recommendedName>
        <fullName evidence="1">site-specific DNA-methyltransferase (adenine-specific)</fullName>
        <ecNumber evidence="1">2.1.1.72</ecNumber>
    </recommendedName>
</protein>
<dbReference type="GO" id="GO:0032259">
    <property type="term" value="P:methylation"/>
    <property type="evidence" value="ECO:0007669"/>
    <property type="project" value="UniProtKB-KW"/>
</dbReference>
<keyword evidence="2 8" id="KW-0489">Methyltransferase</keyword>
<dbReference type="GO" id="GO:0006304">
    <property type="term" value="P:DNA modification"/>
    <property type="evidence" value="ECO:0007669"/>
    <property type="project" value="InterPro"/>
</dbReference>
<dbReference type="Proteomes" id="UP000010953">
    <property type="component" value="Unassembled WGS sequence"/>
</dbReference>
<evidence type="ECO:0000313" key="8">
    <source>
        <dbReference type="EMBL" id="EMS33844.1"/>
    </source>
</evidence>
<evidence type="ECO:0000256" key="2">
    <source>
        <dbReference type="ARBA" id="ARBA00022603"/>
    </source>
</evidence>
<dbReference type="InterPro" id="IPR050953">
    <property type="entry name" value="N4_N6_ade-DNA_methylase"/>
</dbReference>
<dbReference type="EC" id="2.1.1.72" evidence="1"/>
<dbReference type="InterPro" id="IPR011639">
    <property type="entry name" value="MethylTrfase_TaqI-like_dom"/>
</dbReference>
<dbReference type="eggNOG" id="COG0827">
    <property type="taxonomic scope" value="Bacteria"/>
</dbReference>
<dbReference type="STRING" id="1239962.C943_04163"/>
<evidence type="ECO:0000256" key="5">
    <source>
        <dbReference type="ARBA" id="ARBA00047942"/>
    </source>
</evidence>
<dbReference type="GO" id="GO:0009007">
    <property type="term" value="F:site-specific DNA-methyltransferase (adenine-specific) activity"/>
    <property type="evidence" value="ECO:0007669"/>
    <property type="project" value="UniProtKB-EC"/>
</dbReference>
<accession>M7XG93</accession>
<evidence type="ECO:0000256" key="3">
    <source>
        <dbReference type="ARBA" id="ARBA00022679"/>
    </source>
</evidence>
<dbReference type="Pfam" id="PF07669">
    <property type="entry name" value="Eco57I"/>
    <property type="match status" value="1"/>
</dbReference>
<organism evidence="8 9">
    <name type="scientific">Mariniradius saccharolyticus AK6</name>
    <dbReference type="NCBI Taxonomy" id="1239962"/>
    <lineage>
        <taxon>Bacteria</taxon>
        <taxon>Pseudomonadati</taxon>
        <taxon>Bacteroidota</taxon>
        <taxon>Cytophagia</taxon>
        <taxon>Cytophagales</taxon>
        <taxon>Cyclobacteriaceae</taxon>
        <taxon>Mariniradius</taxon>
    </lineage>
</organism>
<dbReference type="InParanoid" id="M7XG93"/>
<dbReference type="PANTHER" id="PTHR33841">
    <property type="entry name" value="DNA METHYLTRANSFERASE YEEA-RELATED"/>
    <property type="match status" value="1"/>
</dbReference>
<proteinExistence type="predicted"/>
<evidence type="ECO:0000259" key="7">
    <source>
        <dbReference type="Pfam" id="PF07669"/>
    </source>
</evidence>
<comment type="catalytic activity">
    <reaction evidence="5">
        <text>a 2'-deoxyadenosine in DNA + S-adenosyl-L-methionine = an N(6)-methyl-2'-deoxyadenosine in DNA + S-adenosyl-L-homocysteine + H(+)</text>
        <dbReference type="Rhea" id="RHEA:15197"/>
        <dbReference type="Rhea" id="RHEA-COMP:12418"/>
        <dbReference type="Rhea" id="RHEA-COMP:12419"/>
        <dbReference type="ChEBI" id="CHEBI:15378"/>
        <dbReference type="ChEBI" id="CHEBI:57856"/>
        <dbReference type="ChEBI" id="CHEBI:59789"/>
        <dbReference type="ChEBI" id="CHEBI:90615"/>
        <dbReference type="ChEBI" id="CHEBI:90616"/>
        <dbReference type="EC" id="2.1.1.72"/>
    </reaction>
</comment>
<dbReference type="OrthoDB" id="32195at2"/>
<reference evidence="8" key="1">
    <citation type="submission" date="2013-01" db="EMBL/GenBank/DDBJ databases">
        <title>Genome assembly of Mariniradius saccharolyticus AK6.</title>
        <authorList>
            <person name="Vaidya B."/>
            <person name="Khatri I."/>
            <person name="Tanuku N.R.S."/>
            <person name="Subramanian S."/>
            <person name="Pinnaka A."/>
        </authorList>
    </citation>
    <scope>NUCLEOTIDE SEQUENCE [LARGE SCALE GENOMIC DNA]</scope>
    <source>
        <strain evidence="8">AK6</strain>
    </source>
</reference>
<dbReference type="AlphaFoldDB" id="M7XG93"/>
<evidence type="ECO:0000313" key="9">
    <source>
        <dbReference type="Proteomes" id="UP000010953"/>
    </source>
</evidence>
<keyword evidence="4" id="KW-0949">S-adenosyl-L-methionine</keyword>
<feature type="region of interest" description="Disordered" evidence="6">
    <location>
        <begin position="1056"/>
        <end position="1076"/>
    </location>
</feature>
<dbReference type="InterPro" id="IPR029063">
    <property type="entry name" value="SAM-dependent_MTases_sf"/>
</dbReference>
<dbReference type="EMBL" id="AMZY02000008">
    <property type="protein sequence ID" value="EMS33844.1"/>
    <property type="molecule type" value="Genomic_DNA"/>
</dbReference>
<gene>
    <name evidence="8" type="ORF">C943_04163</name>
</gene>
<sequence length="1088" mass="124213">MAVLNSTQRSALEKAINQARKSAEKGAINALKSLAVDQAEPFGHMSAEQRILRNRLRQKGRLLGDTLEQTGTQSLHKISYELAYETWHKMLFAKFLEVNHLLMHPDLVAVTLSDCEELAAEEGHANKWETAMHYASLMLPAIFRPSDPVMQVHFASNDRIELEEIIVSIEDSIFQAEDSLGWVYQYWQSEEKKRIEEEEKSGQKIDGERLPAKTQLFTEDYMVEFLIDNSIGAWWVSRNPGVEPPVKFEYLRRLEDGTPAAGKFEGWPDKTALLTCLDPCMGSGHFVVSLFLVLVKLRMQEEKLSKDEATDRVIKENLHGLEIDPRCTQIAAFNLALTAWKFCGHYKELPEMNLACSGIAPKGKEEDWVKLVGKVHRDDQVRMENGMRQLYRHFQLAPELGSLLNPNIIRPDLQTAGFELLKPVLEKALESESDYEQLERGVMAAGITKAGQLLANRYTLQITNVPYLSRSKQDEKMADYLEKFFSESKSDLATVFLEKMISSNCLGGSTCVVMPQNWLFTTPYKKIRKKLLESKSWNLLAKLGSKAFQTPMWDFNVLLLTITNLSPSQHHKFNGLDVSSYLKPDLKDTELKTVKISQVLQINQKNNPDYRVILESFLEKTLLSDYSNHSLGVSSGDSIRFYKKIWEIFPLTEDWRFIQSTVSKTTFFDGCDNIILWENGNGELYKFVVSKIGKERAGSWLRGHNAWGKPGVLVSSMSKLPVCRYLGGLFDENTVVITPKDTSNLEGIWSFCSSIEFSKEVRKGNQKLNVRGDLIKIPFNIEEWNNFADTNYPIGLPDPYSDDPTQWLFHGHPFFGENSLQVALARMLGYRWPAESDPEMELDPRAREFIQEIQAFDHLSDADGIFCIPSVNGEAAGVDRLRDYIQTVWGKEYGIDTISKLLEQEGASAKNLEAWLRDEFFAQHCKVFNNRPFIWHIWDGRKDGFSVLVNYHKLTKSNLSKLIYTYLGDWIRMCEAKKKSGESGADGLLSAALKLKESLELILEGEKPYDIFVRWKTLAEQPIGWDPDLNDGVRLNIRPFMEANILRKKPNIKWGVDRGKNPPGAPWGEERNNDLHLSLEEKRKARTV</sequence>
<dbReference type="SUPFAM" id="SSF53335">
    <property type="entry name" value="S-adenosyl-L-methionine-dependent methyltransferases"/>
    <property type="match status" value="1"/>
</dbReference>
<evidence type="ECO:0000256" key="1">
    <source>
        <dbReference type="ARBA" id="ARBA00011900"/>
    </source>
</evidence>
<dbReference type="eggNOG" id="COG1002">
    <property type="taxonomic scope" value="Bacteria"/>
</dbReference>
<dbReference type="Gene3D" id="3.40.50.150">
    <property type="entry name" value="Vaccinia Virus protein VP39"/>
    <property type="match status" value="1"/>
</dbReference>
<comment type="caution">
    <text evidence="8">The sequence shown here is derived from an EMBL/GenBank/DDBJ whole genome shotgun (WGS) entry which is preliminary data.</text>
</comment>
<keyword evidence="3" id="KW-0808">Transferase</keyword>
<dbReference type="PANTHER" id="PTHR33841:SF1">
    <property type="entry name" value="DNA METHYLTRANSFERASE A"/>
    <property type="match status" value="1"/>
</dbReference>
<keyword evidence="9" id="KW-1185">Reference proteome</keyword>
<name>M7XG93_9BACT</name>